<organism evidence="2 3">
    <name type="scientific">Dyadobacter sandarakinus</name>
    <dbReference type="NCBI Taxonomy" id="2747268"/>
    <lineage>
        <taxon>Bacteria</taxon>
        <taxon>Pseudomonadati</taxon>
        <taxon>Bacteroidota</taxon>
        <taxon>Cytophagia</taxon>
        <taxon>Cytophagales</taxon>
        <taxon>Spirosomataceae</taxon>
        <taxon>Dyadobacter</taxon>
    </lineage>
</organism>
<feature type="transmembrane region" description="Helical" evidence="1">
    <location>
        <begin position="717"/>
        <end position="735"/>
    </location>
</feature>
<feature type="transmembrane region" description="Helical" evidence="1">
    <location>
        <begin position="756"/>
        <end position="780"/>
    </location>
</feature>
<gene>
    <name evidence="2" type="ORF">HWI92_11055</name>
</gene>
<feature type="transmembrane region" description="Helical" evidence="1">
    <location>
        <begin position="694"/>
        <end position="711"/>
    </location>
</feature>
<feature type="transmembrane region" description="Helical" evidence="1">
    <location>
        <begin position="627"/>
        <end position="646"/>
    </location>
</feature>
<keyword evidence="1" id="KW-1133">Transmembrane helix</keyword>
<dbReference type="Gene3D" id="3.30.450.20">
    <property type="entry name" value="PAS domain"/>
    <property type="match status" value="1"/>
</dbReference>
<keyword evidence="3" id="KW-1185">Reference proteome</keyword>
<name>A0ABX7I772_9BACT</name>
<dbReference type="Proteomes" id="UP000612680">
    <property type="component" value="Chromosome"/>
</dbReference>
<feature type="transmembrane region" description="Helical" evidence="1">
    <location>
        <begin position="583"/>
        <end position="606"/>
    </location>
</feature>
<evidence type="ECO:0000313" key="3">
    <source>
        <dbReference type="Proteomes" id="UP000612680"/>
    </source>
</evidence>
<accession>A0ABX7I772</accession>
<keyword evidence="1" id="KW-0812">Transmembrane</keyword>
<feature type="transmembrane region" description="Helical" evidence="1">
    <location>
        <begin position="931"/>
        <end position="952"/>
    </location>
</feature>
<feature type="transmembrane region" description="Helical" evidence="1">
    <location>
        <begin position="545"/>
        <end position="563"/>
    </location>
</feature>
<protein>
    <recommendedName>
        <fullName evidence="4">Cache domain-containing protein</fullName>
    </recommendedName>
</protein>
<feature type="transmembrane region" description="Helical" evidence="1">
    <location>
        <begin position="1231"/>
        <end position="1249"/>
    </location>
</feature>
<feature type="transmembrane region" description="Helical" evidence="1">
    <location>
        <begin position="12"/>
        <end position="30"/>
    </location>
</feature>
<feature type="transmembrane region" description="Helical" evidence="1">
    <location>
        <begin position="254"/>
        <end position="276"/>
    </location>
</feature>
<sequence>MKFLNISAERIPIIITLVIVIFLGSGYYFVYIPGNEKDIKEWKFRALTHTGHNIQEKIGTGHKQLKTYLHSKKVKDATTSHTRAFKKSSSIKDLNGFLKKLLTDNLPISNLLPGDSNKVFVSEFLDPSTNPKKITLADTLAVKSGFYELRLTYDFDKFIKPLLSKQVFDQYFVIGEDAVLYEDFASGLDPGQDSLFRTCGKLQGALITDREYAGKLYKLFVLPIDLNADTKILLVGLLTADHFSEAKTRLPPRLILLLITLFTCILVTFPIIKLYQLAEGDRLTISDVISVTIITSLLVSLIFFCFVKYSTVSSEDKRHAKQNLAETISGAFKKEIKENYLKLALLDRWSARYPQFKPNFYDVGKLAKDLSAQKENLNLVMGKTLFDRVFWMDSDGEEIKTWTSESDSSFIPGNFKERPYFKNTRDRRTYAIDGLSNSQLYIDQIVSWVSGKFLTVIAKPALSDKAVAAVFLFNEQSLKKTKIPPGYAFAMIDYNGRVLYHSDSTKPLNENLFDEFSEQRNLQSSIKSGISQHHPFNTMYYGREYEVQMQPVGGGIPFYIVIMEDLMFEEFRDVNVYTFTFSMQFILFGLIIIQVLAIFLSSTRLLKTKGRSFETGWLGPKSNIRKEYFIAMLFNLGMFVILQVFFMNETILTRIFMLLSALAILPAFLSMLYFKRYSRSAATRPLATVKFRSACVAAAFIIPIELSAYILPNQSFAKLIDFQLIALYFGSILYFEVQNLPQSASFRKFFCFKKAYTGMLASWLLVSMGLPIVLFFNAAYNYDQHMIARFMQLEMAESNVGETARMLRVSGDTLNNARISDIKNSFYKDHYWIDSVCVGAAKDRVNDADEAAINLMRSFHLYSSDKIPDRLPIYNSFSFDFSFYFNNLLRQNPGEQGASVTYYNLSNGIDLVIKSAALDFHLPDIRQFGGLIPWLIFLLALVAFCFVLFGLVRKIFSLDMIGENRSPQFDPVTWLANGPDKIFLICFRGGYSSNAMLPSSALIFNVAEIPPIKDLPGSKWWRKTKSAISDTQRPIILDHFDYDFKSVETNNRKLNLLEKLSAGNRKILICSAIHPTHMLADSKVQPQENTDKLKDDIYKYEERWHSLLRLFNIEINPITISGSAGSKTLSDNQVFDGYVAHYHQYSAIWQSLPDEEKFVLFDLAEDGLVNTYDQDAFRMLLRKGLIAERSGRFKVFDQSFRNFILNGLSRSELAAIMEKVNDNTNWNKTRIPLMLVSVAILVFIISSQREASIKLLTTLGALATAIPALINLLSAISGTNKKPAN</sequence>
<proteinExistence type="predicted"/>
<feature type="transmembrane region" description="Helical" evidence="1">
    <location>
        <begin position="1255"/>
        <end position="1276"/>
    </location>
</feature>
<evidence type="ECO:0000256" key="1">
    <source>
        <dbReference type="SAM" id="Phobius"/>
    </source>
</evidence>
<keyword evidence="1" id="KW-0472">Membrane</keyword>
<feature type="transmembrane region" description="Helical" evidence="1">
    <location>
        <begin position="652"/>
        <end position="674"/>
    </location>
</feature>
<reference evidence="2 3" key="1">
    <citation type="submission" date="2020-06" db="EMBL/GenBank/DDBJ databases">
        <title>Dyadobacter sandarakinus sp. nov., isolated from the soil of the Arctic Yellow River Station.</title>
        <authorList>
            <person name="Zhang Y."/>
            <person name="Peng F."/>
        </authorList>
    </citation>
    <scope>NUCLEOTIDE SEQUENCE [LARGE SCALE GENOMIC DNA]</scope>
    <source>
        <strain evidence="2 3">Q3-56</strain>
    </source>
</reference>
<dbReference type="RefSeq" id="WP_204663685.1">
    <property type="nucleotide sequence ID" value="NZ_CP056775.1"/>
</dbReference>
<dbReference type="EMBL" id="CP056775">
    <property type="protein sequence ID" value="QRR01402.1"/>
    <property type="molecule type" value="Genomic_DNA"/>
</dbReference>
<evidence type="ECO:0000313" key="2">
    <source>
        <dbReference type="EMBL" id="QRR01402.1"/>
    </source>
</evidence>
<evidence type="ECO:0008006" key="4">
    <source>
        <dbReference type="Google" id="ProtNLM"/>
    </source>
</evidence>
<feature type="transmembrane region" description="Helical" evidence="1">
    <location>
        <begin position="288"/>
        <end position="309"/>
    </location>
</feature>